<dbReference type="GO" id="GO:0003824">
    <property type="term" value="F:catalytic activity"/>
    <property type="evidence" value="ECO:0007669"/>
    <property type="project" value="InterPro"/>
</dbReference>
<organism evidence="2 3">
    <name type="scientific">Tectimicrobiota bacterium</name>
    <dbReference type="NCBI Taxonomy" id="2528274"/>
    <lineage>
        <taxon>Bacteria</taxon>
        <taxon>Pseudomonadati</taxon>
        <taxon>Nitrospinota/Tectimicrobiota group</taxon>
        <taxon>Candidatus Tectimicrobiota</taxon>
    </lineage>
</organism>
<dbReference type="InterPro" id="IPR001544">
    <property type="entry name" value="Aminotrans_IV"/>
</dbReference>
<dbReference type="EMBL" id="VGLS01001242">
    <property type="protein sequence ID" value="MBM3227191.1"/>
    <property type="molecule type" value="Genomic_DNA"/>
</dbReference>
<evidence type="ECO:0000313" key="2">
    <source>
        <dbReference type="EMBL" id="MBM3227191.1"/>
    </source>
</evidence>
<dbReference type="InterPro" id="IPR050571">
    <property type="entry name" value="Class-IV_PLP-Dep_Aminotrnsfr"/>
</dbReference>
<dbReference type="InterPro" id="IPR043131">
    <property type="entry name" value="BCAT-like_N"/>
</dbReference>
<gene>
    <name evidence="2" type="ORF">FJZ47_25780</name>
</gene>
<evidence type="ECO:0000313" key="3">
    <source>
        <dbReference type="Proteomes" id="UP000712673"/>
    </source>
</evidence>
<proteinExistence type="inferred from homology"/>
<dbReference type="GO" id="GO:0046394">
    <property type="term" value="P:carboxylic acid biosynthetic process"/>
    <property type="evidence" value="ECO:0007669"/>
    <property type="project" value="UniProtKB-ARBA"/>
</dbReference>
<dbReference type="SUPFAM" id="SSF56752">
    <property type="entry name" value="D-aminoacid aminotransferase-like PLP-dependent enzymes"/>
    <property type="match status" value="1"/>
</dbReference>
<dbReference type="PANTHER" id="PTHR42743">
    <property type="entry name" value="AMINO-ACID AMINOTRANSFERASE"/>
    <property type="match status" value="1"/>
</dbReference>
<dbReference type="FunFam" id="3.30.470.10:FF:000008">
    <property type="entry name" value="D-amino-acid transaminase, chloroplastic"/>
    <property type="match status" value="1"/>
</dbReference>
<dbReference type="PANTHER" id="PTHR42743:SF22">
    <property type="entry name" value="D-AMINO-ACID TRANSAMINASE, CHLOROPLASTIC"/>
    <property type="match status" value="1"/>
</dbReference>
<dbReference type="AlphaFoldDB" id="A0A938B560"/>
<dbReference type="Gene3D" id="3.30.470.10">
    <property type="match status" value="1"/>
</dbReference>
<dbReference type="Pfam" id="PF01063">
    <property type="entry name" value="Aminotran_4"/>
    <property type="match status" value="1"/>
</dbReference>
<dbReference type="Proteomes" id="UP000712673">
    <property type="component" value="Unassembled WGS sequence"/>
</dbReference>
<evidence type="ECO:0000256" key="1">
    <source>
        <dbReference type="ARBA" id="ARBA00009320"/>
    </source>
</evidence>
<reference evidence="2" key="1">
    <citation type="submission" date="2019-03" db="EMBL/GenBank/DDBJ databases">
        <title>Lake Tanganyika Metagenome-Assembled Genomes (MAGs).</title>
        <authorList>
            <person name="Tran P."/>
        </authorList>
    </citation>
    <scope>NUCLEOTIDE SEQUENCE</scope>
    <source>
        <strain evidence="2">K_DeepCast_65m_m2_066</strain>
    </source>
</reference>
<accession>A0A938B560</accession>
<feature type="non-terminal residue" evidence="2">
    <location>
        <position position="177"/>
    </location>
</feature>
<name>A0A938B560_UNCTE</name>
<comment type="caution">
    <text evidence="2">The sequence shown here is derived from an EMBL/GenBank/DDBJ whole genome shotgun (WGS) entry which is preliminary data.</text>
</comment>
<comment type="similarity">
    <text evidence="1">Belongs to the class-IV pyridoxal-phosphate-dependent aminotransferase family.</text>
</comment>
<evidence type="ECO:0008006" key="4">
    <source>
        <dbReference type="Google" id="ProtNLM"/>
    </source>
</evidence>
<dbReference type="InterPro" id="IPR036038">
    <property type="entry name" value="Aminotransferase-like"/>
</dbReference>
<protein>
    <recommendedName>
        <fullName evidence="4">4-amino-4-deoxychorismate lyase</fullName>
    </recommendedName>
</protein>
<sequence length="177" mass="19452">MSTLGSTPVLSTHEASARLQQAVHTKAVHFHAMYSSVLGGIVTDPAFMVLPLDDHMVHRGHAVFDTAMIVKGQLYQLDAHIERLLRSAEMARLQLPYAPEQLRQIIIDTAAASRQRDASVRYWLSAGPGGFGLAPGECVGSSFYVMIFRAQPEPERFYTEGVKVVTSTVPIKPPFFA</sequence>